<reference evidence="2 3" key="1">
    <citation type="submission" date="2020-09" db="EMBL/GenBank/DDBJ databases">
        <title>De no assembly of potato wild relative species, Solanum commersonii.</title>
        <authorList>
            <person name="Cho K."/>
        </authorList>
    </citation>
    <scope>NUCLEOTIDE SEQUENCE [LARGE SCALE GENOMIC DNA]</scope>
    <source>
        <strain evidence="2">LZ3.2</strain>
        <tissue evidence="2">Leaf</tissue>
    </source>
</reference>
<organism evidence="2 3">
    <name type="scientific">Solanum commersonii</name>
    <name type="common">Commerson's wild potato</name>
    <name type="synonym">Commerson's nightshade</name>
    <dbReference type="NCBI Taxonomy" id="4109"/>
    <lineage>
        <taxon>Eukaryota</taxon>
        <taxon>Viridiplantae</taxon>
        <taxon>Streptophyta</taxon>
        <taxon>Embryophyta</taxon>
        <taxon>Tracheophyta</taxon>
        <taxon>Spermatophyta</taxon>
        <taxon>Magnoliopsida</taxon>
        <taxon>eudicotyledons</taxon>
        <taxon>Gunneridae</taxon>
        <taxon>Pentapetalae</taxon>
        <taxon>asterids</taxon>
        <taxon>lamiids</taxon>
        <taxon>Solanales</taxon>
        <taxon>Solanaceae</taxon>
        <taxon>Solanoideae</taxon>
        <taxon>Solaneae</taxon>
        <taxon>Solanum</taxon>
    </lineage>
</organism>
<evidence type="ECO:0000313" key="2">
    <source>
        <dbReference type="EMBL" id="KAG5606544.1"/>
    </source>
</evidence>
<proteinExistence type="predicted"/>
<dbReference type="Proteomes" id="UP000824120">
    <property type="component" value="Chromosome 5"/>
</dbReference>
<dbReference type="OrthoDB" id="911161at2759"/>
<feature type="transmembrane region" description="Helical" evidence="1">
    <location>
        <begin position="34"/>
        <end position="56"/>
    </location>
</feature>
<dbReference type="AlphaFoldDB" id="A0A9J5Z3N5"/>
<name>A0A9J5Z3N5_SOLCO</name>
<keyword evidence="1" id="KW-0812">Transmembrane</keyword>
<dbReference type="PANTHER" id="PTHR36264:SF3">
    <property type="entry name" value="TF-B3 DOMAIN-CONTAINING PROTEIN"/>
    <property type="match status" value="1"/>
</dbReference>
<accession>A0A9J5Z3N5</accession>
<keyword evidence="3" id="KW-1185">Reference proteome</keyword>
<protein>
    <submittedName>
        <fullName evidence="2">Uncharacterized protein</fullName>
    </submittedName>
</protein>
<keyword evidence="1" id="KW-0472">Membrane</keyword>
<feature type="non-terminal residue" evidence="2">
    <location>
        <position position="165"/>
    </location>
</feature>
<keyword evidence="1" id="KW-1133">Transmembrane helix</keyword>
<comment type="caution">
    <text evidence="2">The sequence shown here is derived from an EMBL/GenBank/DDBJ whole genome shotgun (WGS) entry which is preliminary data.</text>
</comment>
<evidence type="ECO:0000313" key="3">
    <source>
        <dbReference type="Proteomes" id="UP000824120"/>
    </source>
</evidence>
<sequence length="165" mass="19476">MVSDSRTSGDKGIISYTLPLNLIWKTRGRSRKKIIVGMILIPFFKTFEYILPYWTLDMEKFGERMRVSLMFDQNPLLSLKKTFFYSFFPSKEEEKARILNNTPHIKIKITSHEVEAGALLISYIETFDYILPYWTLDMAKILVNRYGVRVGVWDLTKDNSPRKYE</sequence>
<dbReference type="EMBL" id="JACXVP010000005">
    <property type="protein sequence ID" value="KAG5606544.1"/>
    <property type="molecule type" value="Genomic_DNA"/>
</dbReference>
<gene>
    <name evidence="2" type="ORF">H5410_028036</name>
</gene>
<evidence type="ECO:0000256" key="1">
    <source>
        <dbReference type="SAM" id="Phobius"/>
    </source>
</evidence>
<dbReference type="PANTHER" id="PTHR36264">
    <property type="entry name" value="SET DOMAIN-CONTAINING PROTEIN"/>
    <property type="match status" value="1"/>
</dbReference>